<name>A0A391NUF5_9EUKA</name>
<reference evidence="1 2" key="1">
    <citation type="journal article" date="2018" name="PLoS ONE">
        <title>The draft genome of Kipferlia bialata reveals reductive genome evolution in fornicate parasites.</title>
        <authorList>
            <person name="Tanifuji G."/>
            <person name="Takabayashi S."/>
            <person name="Kume K."/>
            <person name="Takagi M."/>
            <person name="Nakayama T."/>
            <person name="Kamikawa R."/>
            <person name="Inagaki Y."/>
            <person name="Hashimoto T."/>
        </authorList>
    </citation>
    <scope>NUCLEOTIDE SEQUENCE [LARGE SCALE GENOMIC DNA]</scope>
    <source>
        <strain evidence="1">NY0173</strain>
    </source>
</reference>
<dbReference type="Proteomes" id="UP000265618">
    <property type="component" value="Unassembled WGS sequence"/>
</dbReference>
<evidence type="ECO:0000313" key="2">
    <source>
        <dbReference type="Proteomes" id="UP000265618"/>
    </source>
</evidence>
<sequence>MLHQKHDDKKEWDEKTQTFWLNNLFHTFVKVGELVPVDHKVTRSFFVPRHEIENAEITSIVFQIFHSDFNPFFTTEKGVSKLGNCVCVAPTEGQRGIKAVMHFGDTEIRMEVIPDDETCPSKDITVKFSCK</sequence>
<evidence type="ECO:0000313" key="1">
    <source>
        <dbReference type="EMBL" id="GCA63616.1"/>
    </source>
</evidence>
<dbReference type="PANTHER" id="PTHR14187:SF5">
    <property type="entry name" value="HEAT SHOCK 70 KDA PROTEIN 12A"/>
    <property type="match status" value="1"/>
</dbReference>
<keyword evidence="2" id="KW-1185">Reference proteome</keyword>
<proteinExistence type="predicted"/>
<dbReference type="EMBL" id="BDIP01004241">
    <property type="protein sequence ID" value="GCA63616.1"/>
    <property type="molecule type" value="Genomic_DNA"/>
</dbReference>
<comment type="caution">
    <text evidence="1">The sequence shown here is derived from an EMBL/GenBank/DDBJ whole genome shotgun (WGS) entry which is preliminary data.</text>
</comment>
<organism evidence="1 2">
    <name type="scientific">Kipferlia bialata</name>
    <dbReference type="NCBI Taxonomy" id="797122"/>
    <lineage>
        <taxon>Eukaryota</taxon>
        <taxon>Metamonada</taxon>
        <taxon>Carpediemonas-like organisms</taxon>
        <taxon>Kipferlia</taxon>
    </lineage>
</organism>
<dbReference type="PANTHER" id="PTHR14187">
    <property type="entry name" value="ALPHA KINASE/ELONGATION FACTOR 2 KINASE"/>
    <property type="match status" value="1"/>
</dbReference>
<accession>A0A391NUF5</accession>
<gene>
    <name evidence="1" type="ORF">KIPB_010923</name>
</gene>
<dbReference type="AlphaFoldDB" id="A0A391NUF5"/>
<dbReference type="OrthoDB" id="2963168at2759"/>
<protein>
    <submittedName>
        <fullName evidence="1">Uncharacterized protein</fullName>
    </submittedName>
</protein>